<dbReference type="PANTHER" id="PTHR46401">
    <property type="entry name" value="GLYCOSYLTRANSFERASE WBBK-RELATED"/>
    <property type="match status" value="1"/>
</dbReference>
<reference evidence="2" key="1">
    <citation type="submission" date="2022-06" db="EMBL/GenBank/DDBJ databases">
        <title>Vallitalea longa sp. nov., an anaerobic bacterium isolated from marine sediment.</title>
        <authorList>
            <person name="Hirano S."/>
            <person name="Terahara T."/>
            <person name="Mori K."/>
            <person name="Hamada M."/>
            <person name="Matsumoto R."/>
            <person name="Kobayashi T."/>
        </authorList>
    </citation>
    <scope>NUCLEOTIDE SEQUENCE</scope>
    <source>
        <strain evidence="2">SH18-1</strain>
    </source>
</reference>
<evidence type="ECO:0000313" key="3">
    <source>
        <dbReference type="Proteomes" id="UP001144256"/>
    </source>
</evidence>
<keyword evidence="1" id="KW-0808">Transferase</keyword>
<dbReference type="CDD" id="cd03801">
    <property type="entry name" value="GT4_PimA-like"/>
    <property type="match status" value="1"/>
</dbReference>
<dbReference type="Gene3D" id="3.40.50.2000">
    <property type="entry name" value="Glycogen Phosphorylase B"/>
    <property type="match status" value="2"/>
</dbReference>
<dbReference type="Pfam" id="PF13692">
    <property type="entry name" value="Glyco_trans_1_4"/>
    <property type="match status" value="1"/>
</dbReference>
<evidence type="ECO:0000313" key="2">
    <source>
        <dbReference type="EMBL" id="GKX30814.1"/>
    </source>
</evidence>
<comment type="caution">
    <text evidence="2">The sequence shown here is derived from an EMBL/GenBank/DDBJ whole genome shotgun (WGS) entry which is preliminary data.</text>
</comment>
<dbReference type="RefSeq" id="WP_281817314.1">
    <property type="nucleotide sequence ID" value="NZ_BRLB01000012.1"/>
</dbReference>
<dbReference type="GO" id="GO:0016757">
    <property type="term" value="F:glycosyltransferase activity"/>
    <property type="evidence" value="ECO:0007669"/>
    <property type="project" value="TreeGrafter"/>
</dbReference>
<keyword evidence="3" id="KW-1185">Reference proteome</keyword>
<proteinExistence type="predicted"/>
<dbReference type="GO" id="GO:0009103">
    <property type="term" value="P:lipopolysaccharide biosynthetic process"/>
    <property type="evidence" value="ECO:0007669"/>
    <property type="project" value="TreeGrafter"/>
</dbReference>
<gene>
    <name evidence="2" type="ORF">SH1V18_32940</name>
</gene>
<protein>
    <recommendedName>
        <fullName evidence="4">Glycosyl transferase family 1 domain-containing protein</fullName>
    </recommendedName>
</protein>
<dbReference type="PANTHER" id="PTHR46401:SF2">
    <property type="entry name" value="GLYCOSYLTRANSFERASE WBBK-RELATED"/>
    <property type="match status" value="1"/>
</dbReference>
<accession>A0A9W6DHF4</accession>
<evidence type="ECO:0000256" key="1">
    <source>
        <dbReference type="ARBA" id="ARBA00022679"/>
    </source>
</evidence>
<sequence length="335" mass="38757">MKIGFPIEPEGMGGTRTWVKNFSDYCIKKGHEVYFSHNDIVDLFITLAYYSDPYQLLKIKKRGTKVLYRMDGIYYDFLSEKKLVRKYNKTIATAMRLSDKIIYQSNFSRVMASQLFNGRELPGVVVYNGADKNIFKEKGKILDRPKDKKIILSIAFWGTPLMADYSIRTIIDIAKQLVHRNDLEFWILGYAYPPQEQLIKKANLPNITWYDLRTSIPREKMPEYIRTADLILHTRPNDACSNLIIEAMNVGKPIVGLNLGSTPELLGDAGLRGECEPSFEHFPVVDISSMADKVLQTFDNYDYYKSKIVERSKMFTLENMCNNYFIEIEKLLKKG</sequence>
<evidence type="ECO:0008006" key="4">
    <source>
        <dbReference type="Google" id="ProtNLM"/>
    </source>
</evidence>
<organism evidence="2 3">
    <name type="scientific">Vallitalea longa</name>
    <dbReference type="NCBI Taxonomy" id="2936439"/>
    <lineage>
        <taxon>Bacteria</taxon>
        <taxon>Bacillati</taxon>
        <taxon>Bacillota</taxon>
        <taxon>Clostridia</taxon>
        <taxon>Lachnospirales</taxon>
        <taxon>Vallitaleaceae</taxon>
        <taxon>Vallitalea</taxon>
    </lineage>
</organism>
<dbReference type="Proteomes" id="UP001144256">
    <property type="component" value="Unassembled WGS sequence"/>
</dbReference>
<dbReference type="SUPFAM" id="SSF53756">
    <property type="entry name" value="UDP-Glycosyltransferase/glycogen phosphorylase"/>
    <property type="match status" value="1"/>
</dbReference>
<dbReference type="AlphaFoldDB" id="A0A9W6DHF4"/>
<name>A0A9W6DHF4_9FIRM</name>
<dbReference type="EMBL" id="BRLB01000012">
    <property type="protein sequence ID" value="GKX30814.1"/>
    <property type="molecule type" value="Genomic_DNA"/>
</dbReference>